<dbReference type="AlphaFoldDB" id="A0A1Z4KL10"/>
<feature type="transmembrane region" description="Helical" evidence="1">
    <location>
        <begin position="40"/>
        <end position="64"/>
    </location>
</feature>
<protein>
    <submittedName>
        <fullName evidence="2">Uncharacterized protein</fullName>
    </submittedName>
</protein>
<keyword evidence="1" id="KW-1133">Transmembrane helix</keyword>
<feature type="transmembrane region" description="Helical" evidence="1">
    <location>
        <begin position="12"/>
        <end position="34"/>
    </location>
</feature>
<organism evidence="2 3">
    <name type="scientific">Trichormus variabilis NIES-23</name>
    <dbReference type="NCBI Taxonomy" id="1973479"/>
    <lineage>
        <taxon>Bacteria</taxon>
        <taxon>Bacillati</taxon>
        <taxon>Cyanobacteriota</taxon>
        <taxon>Cyanophyceae</taxon>
        <taxon>Nostocales</taxon>
        <taxon>Nostocaceae</taxon>
        <taxon>Trichormus</taxon>
    </lineage>
</organism>
<evidence type="ECO:0000313" key="2">
    <source>
        <dbReference type="EMBL" id="BAY69634.1"/>
    </source>
</evidence>
<sequence length="68" mass="7511">MEESGESILNKNVISLISFIVAIIFSVAAIILIQSLNIPAFITLSVSVLSSCFLIIFIFIYNLISQFK</sequence>
<evidence type="ECO:0000256" key="1">
    <source>
        <dbReference type="SAM" id="Phobius"/>
    </source>
</evidence>
<accession>A0A1Z4KL10</accession>
<keyword evidence="1" id="KW-0812">Transmembrane</keyword>
<dbReference type="EMBL" id="AP018216">
    <property type="protein sequence ID" value="BAY69634.1"/>
    <property type="molecule type" value="Genomic_DNA"/>
</dbReference>
<name>A0A1Z4KL10_ANAVA</name>
<keyword evidence="1" id="KW-0472">Membrane</keyword>
<reference evidence="2 3" key="1">
    <citation type="submission" date="2017-06" db="EMBL/GenBank/DDBJ databases">
        <title>Genome sequencing of cyanobaciteial culture collection at National Institute for Environmental Studies (NIES).</title>
        <authorList>
            <person name="Hirose Y."/>
            <person name="Shimura Y."/>
            <person name="Fujisawa T."/>
            <person name="Nakamura Y."/>
            <person name="Kawachi M."/>
        </authorList>
    </citation>
    <scope>NUCLEOTIDE SEQUENCE [LARGE SCALE GENOMIC DNA]</scope>
    <source>
        <strain evidence="2 3">NIES-23</strain>
    </source>
</reference>
<gene>
    <name evidence="2" type="ORF">NIES23_24290</name>
</gene>
<evidence type="ECO:0000313" key="3">
    <source>
        <dbReference type="Proteomes" id="UP000217507"/>
    </source>
</evidence>
<dbReference type="Proteomes" id="UP000217507">
    <property type="component" value="Chromosome"/>
</dbReference>
<proteinExistence type="predicted"/>